<dbReference type="GO" id="GO:0035438">
    <property type="term" value="F:cyclic-di-GMP binding"/>
    <property type="evidence" value="ECO:0007669"/>
    <property type="project" value="InterPro"/>
</dbReference>
<evidence type="ECO:0000313" key="3">
    <source>
        <dbReference type="Proteomes" id="UP000664654"/>
    </source>
</evidence>
<dbReference type="Pfam" id="PF07238">
    <property type="entry name" value="PilZ"/>
    <property type="match status" value="2"/>
</dbReference>
<dbReference type="RefSeq" id="WP_206575586.1">
    <property type="nucleotide sequence ID" value="NZ_JAFKCV010000018.1"/>
</dbReference>
<feature type="domain" description="PilZ" evidence="1">
    <location>
        <begin position="496"/>
        <end position="579"/>
    </location>
</feature>
<dbReference type="Gene3D" id="2.40.10.220">
    <property type="entry name" value="predicted glycosyltransferase like domains"/>
    <property type="match status" value="1"/>
</dbReference>
<reference evidence="2" key="1">
    <citation type="submission" date="2021-03" db="EMBL/GenBank/DDBJ databases">
        <title>novel species isolated from a fishpond in China.</title>
        <authorList>
            <person name="Lu H."/>
            <person name="Cai Z."/>
        </authorList>
    </citation>
    <scope>NUCLEOTIDE SEQUENCE</scope>
    <source>
        <strain evidence="2">JCM 30855</strain>
    </source>
</reference>
<feature type="domain" description="PilZ" evidence="1">
    <location>
        <begin position="153"/>
        <end position="238"/>
    </location>
</feature>
<comment type="caution">
    <text evidence="2">The sequence shown here is derived from an EMBL/GenBank/DDBJ whole genome shotgun (WGS) entry which is preliminary data.</text>
</comment>
<organism evidence="2 3">
    <name type="scientific">Bowmanella dokdonensis</name>
    <dbReference type="NCBI Taxonomy" id="751969"/>
    <lineage>
        <taxon>Bacteria</taxon>
        <taxon>Pseudomonadati</taxon>
        <taxon>Pseudomonadota</taxon>
        <taxon>Gammaproteobacteria</taxon>
        <taxon>Alteromonadales</taxon>
        <taxon>Alteromonadaceae</taxon>
        <taxon>Bowmanella</taxon>
    </lineage>
</organism>
<protein>
    <submittedName>
        <fullName evidence="2">PilZ domain-containing protein</fullName>
    </submittedName>
</protein>
<evidence type="ECO:0000313" key="2">
    <source>
        <dbReference type="EMBL" id="MBN7827475.1"/>
    </source>
</evidence>
<evidence type="ECO:0000259" key="1">
    <source>
        <dbReference type="Pfam" id="PF07238"/>
    </source>
</evidence>
<dbReference type="Proteomes" id="UP000664654">
    <property type="component" value="Unassembled WGS sequence"/>
</dbReference>
<keyword evidence="3" id="KW-1185">Reference proteome</keyword>
<dbReference type="SUPFAM" id="SSF141371">
    <property type="entry name" value="PilZ domain-like"/>
    <property type="match status" value="1"/>
</dbReference>
<dbReference type="EMBL" id="JAFKCV010000018">
    <property type="protein sequence ID" value="MBN7827475.1"/>
    <property type="molecule type" value="Genomic_DNA"/>
</dbReference>
<name>A0A939IR04_9ALTE</name>
<dbReference type="InterPro" id="IPR009875">
    <property type="entry name" value="PilZ_domain"/>
</dbReference>
<dbReference type="AlphaFoldDB" id="A0A939IR04"/>
<accession>A0A939IR04</accession>
<sequence length="821" mass="93996">MKANNPLPVELQEKLIPQLSSPNLDKVLLDALPGSSASERFLCKMELRRLAKPCLRTIDLRGSVEGQCYPFQFQERTHYLDSLALEEFKRQLTLYGGFTQGVYEAVHQMPNNYRVMQEQARAAQAGPPQEKDAARLVSDRYLAQTILFRNYALRREERMNFVIQLEVRDEKAEHFSATSIDLSVSGLQIKTGLTRRFTPGQKLTVYFRGLEQDYVLDKSGLGYEVVRTEYKKDNCYLCLNRTSDNLDSSMDQFLQTFIHGNKRRYKVNLENTFEAVLAKGYEQYFTTVTSSLPVFIDDYEKVLQPRFLLLNDRNQSLYLHWQKAAGNQLGYLFRPGRLNKWRARPGAHSADLLYSFCIQRDGRDYWYSAALSELKNNPLLHQTFLSYGARQSSWRVYTVQCQRVSADQSHAPSTLPDSLGQTIRKLNRPTSARLMSLMKHLRWLILLTDVTDEKARTLYQALPLSNQHLPLLKAQAHPRNQPPEPIQAVSFQYRSLRQEDRYKLSSRARLSVAGTSIDAVTEDISCHGIKLRLDSQITPPDVLTVSFGEFQELTTKYRLKDIPYQVRHWNAEKKVLSLQLYRPEQGVSEQAARFFTELLDKNKRKLAKDPEHQDSLELGEALKRIMVTSAANPCLFMVRQGATYVADTIALPGPEHRFPAYCLHESPAGSANLSMLLTREAGRYFIEQLKGLSATAEARHLELYIVKDARQPGKAVNVLFRDQLENEGLANRLISLAQQKGTLEAYRLLLTRTGRPDTSGFEAELKYINLYASHKARALEDRLWEAGIVCEILDISDEVLQRFDFKAQENADLSDNINNPA</sequence>
<gene>
    <name evidence="2" type="ORF">J0A66_19755</name>
</gene>
<proteinExistence type="predicted"/>